<dbReference type="STRING" id="596151.DesfrDRAFT_1674"/>
<feature type="transmembrane region" description="Helical" evidence="6">
    <location>
        <begin position="215"/>
        <end position="237"/>
    </location>
</feature>
<organism evidence="7 8">
    <name type="scientific">Solidesulfovibrio fructosivorans JJ]</name>
    <dbReference type="NCBI Taxonomy" id="596151"/>
    <lineage>
        <taxon>Bacteria</taxon>
        <taxon>Pseudomonadati</taxon>
        <taxon>Thermodesulfobacteriota</taxon>
        <taxon>Desulfovibrionia</taxon>
        <taxon>Desulfovibrionales</taxon>
        <taxon>Desulfovibrionaceae</taxon>
        <taxon>Solidesulfovibrio</taxon>
    </lineage>
</organism>
<dbReference type="Pfam" id="PF01594">
    <property type="entry name" value="AI-2E_transport"/>
    <property type="match status" value="1"/>
</dbReference>
<dbReference type="eggNOG" id="COG0628">
    <property type="taxonomic scope" value="Bacteria"/>
</dbReference>
<feature type="transmembrane region" description="Helical" evidence="6">
    <location>
        <begin position="163"/>
        <end position="182"/>
    </location>
</feature>
<evidence type="ECO:0000256" key="2">
    <source>
        <dbReference type="ARBA" id="ARBA00009773"/>
    </source>
</evidence>
<dbReference type="PANTHER" id="PTHR21716:SF4">
    <property type="entry name" value="TRANSMEMBRANE PROTEIN 245"/>
    <property type="match status" value="1"/>
</dbReference>
<dbReference type="EMBL" id="AECZ01000009">
    <property type="protein sequence ID" value="EFL51513.1"/>
    <property type="molecule type" value="Genomic_DNA"/>
</dbReference>
<protein>
    <recommendedName>
        <fullName evidence="9">AI-2E family transporter</fullName>
    </recommendedName>
</protein>
<evidence type="ECO:0000256" key="5">
    <source>
        <dbReference type="ARBA" id="ARBA00023136"/>
    </source>
</evidence>
<evidence type="ECO:0000256" key="6">
    <source>
        <dbReference type="SAM" id="Phobius"/>
    </source>
</evidence>
<evidence type="ECO:0000256" key="1">
    <source>
        <dbReference type="ARBA" id="ARBA00004141"/>
    </source>
</evidence>
<reference evidence="7 8" key="1">
    <citation type="submission" date="2010-08" db="EMBL/GenBank/DDBJ databases">
        <title>The draft genome of Desulfovibrio fructosovorans JJ.</title>
        <authorList>
            <consortium name="US DOE Joint Genome Institute (JGI-PGF)"/>
            <person name="Lucas S."/>
            <person name="Copeland A."/>
            <person name="Lapidus A."/>
            <person name="Cheng J.-F."/>
            <person name="Bruce D."/>
            <person name="Goodwin L."/>
            <person name="Pitluck S."/>
            <person name="Land M.L."/>
            <person name="Hauser L."/>
            <person name="Chang Y.-J."/>
            <person name="Jeffries C."/>
            <person name="Wall J.D."/>
            <person name="Stahl D.A."/>
            <person name="Arkin A.P."/>
            <person name="Dehal P."/>
            <person name="Stolyar S.M."/>
            <person name="Hazen T.C."/>
            <person name="Woyke T.J."/>
        </authorList>
    </citation>
    <scope>NUCLEOTIDE SEQUENCE [LARGE SCALE GENOMIC DNA]</scope>
    <source>
        <strain evidence="7 8">JJ</strain>
    </source>
</reference>
<feature type="transmembrane region" description="Helical" evidence="6">
    <location>
        <begin position="66"/>
        <end position="91"/>
    </location>
</feature>
<keyword evidence="4 6" id="KW-1133">Transmembrane helix</keyword>
<keyword evidence="3 6" id="KW-0812">Transmembrane</keyword>
<proteinExistence type="inferred from homology"/>
<dbReference type="Proteomes" id="UP000006250">
    <property type="component" value="Unassembled WGS sequence"/>
</dbReference>
<evidence type="ECO:0000313" key="7">
    <source>
        <dbReference type="EMBL" id="EFL51513.1"/>
    </source>
</evidence>
<comment type="caution">
    <text evidence="7">The sequence shown here is derived from an EMBL/GenBank/DDBJ whole genome shotgun (WGS) entry which is preliminary data.</text>
</comment>
<comment type="subcellular location">
    <subcellularLocation>
        <location evidence="1">Membrane</location>
        <topology evidence="1">Multi-pass membrane protein</topology>
    </subcellularLocation>
</comment>
<name>E1JVM5_SOLFR</name>
<evidence type="ECO:0008006" key="9">
    <source>
        <dbReference type="Google" id="ProtNLM"/>
    </source>
</evidence>
<keyword evidence="5 6" id="KW-0472">Membrane</keyword>
<accession>E1JVM5</accession>
<feature type="transmembrane region" description="Helical" evidence="6">
    <location>
        <begin position="310"/>
        <end position="332"/>
    </location>
</feature>
<dbReference type="InterPro" id="IPR002549">
    <property type="entry name" value="AI-2E-like"/>
</dbReference>
<keyword evidence="8" id="KW-1185">Reference proteome</keyword>
<sequence length="362" mass="39135">MPLAKNMAPSPDFYRPFLLAIFLAAIAIMGTLLWPFRHAMVLALVLATLVHPLRRHLPRPVQTRRFLAATILTLLTILFVLLPLAGLVTLLTSEAVTFIHTTITWFRTGGLTEAVAWIHALPLPNWAKGYLDVSSIDLRKIETLALSSGGDIGLWFLSAGKGVASMGLQLLVLVMFLFYLLAEGERLTELLRKASPLRRDQEDAIIARFKAVSQAVLLGGLGTSVAIGVVTGIGLWIAGISPLLWGAVAVIASLIPVVGLSLIMLPAIISLIATGSVKMAIFLALYWLLVVSSVDNVVRPLFMRGTARMSLVWVFVSIIGGVLMFGPLGLLYGPLALSISFLFLEIFFDAQNEADDTSSPEP</sequence>
<gene>
    <name evidence="7" type="ORF">DesfrDRAFT_1674</name>
</gene>
<evidence type="ECO:0000256" key="4">
    <source>
        <dbReference type="ARBA" id="ARBA00022989"/>
    </source>
</evidence>
<dbReference type="PANTHER" id="PTHR21716">
    <property type="entry name" value="TRANSMEMBRANE PROTEIN"/>
    <property type="match status" value="1"/>
</dbReference>
<comment type="similarity">
    <text evidence="2">Belongs to the autoinducer-2 exporter (AI-2E) (TC 2.A.86) family.</text>
</comment>
<dbReference type="GO" id="GO:0016020">
    <property type="term" value="C:membrane"/>
    <property type="evidence" value="ECO:0007669"/>
    <property type="project" value="UniProtKB-SubCell"/>
</dbReference>
<evidence type="ECO:0000256" key="3">
    <source>
        <dbReference type="ARBA" id="ARBA00022692"/>
    </source>
</evidence>
<dbReference type="AlphaFoldDB" id="E1JVM5"/>
<feature type="transmembrane region" description="Helical" evidence="6">
    <location>
        <begin position="12"/>
        <end position="30"/>
    </location>
</feature>
<evidence type="ECO:0000313" key="8">
    <source>
        <dbReference type="Proteomes" id="UP000006250"/>
    </source>
</evidence>
<feature type="transmembrane region" description="Helical" evidence="6">
    <location>
        <begin position="36"/>
        <end position="54"/>
    </location>
</feature>
<feature type="transmembrane region" description="Helical" evidence="6">
    <location>
        <begin position="271"/>
        <end position="290"/>
    </location>
</feature>
<feature type="transmembrane region" description="Helical" evidence="6">
    <location>
        <begin position="243"/>
        <end position="264"/>
    </location>
</feature>